<evidence type="ECO:0000256" key="3">
    <source>
        <dbReference type="ARBA" id="ARBA00022630"/>
    </source>
</evidence>
<dbReference type="Proteomes" id="UP000619033">
    <property type="component" value="Unassembled WGS sequence"/>
</dbReference>
<dbReference type="GO" id="GO:0004368">
    <property type="term" value="F:glycerol-3-phosphate dehydrogenase (quinone) activity"/>
    <property type="evidence" value="ECO:0007669"/>
    <property type="project" value="InterPro"/>
</dbReference>
<dbReference type="Pfam" id="PF16901">
    <property type="entry name" value="DAO_C"/>
    <property type="match status" value="1"/>
</dbReference>
<evidence type="ECO:0000313" key="9">
    <source>
        <dbReference type="Proteomes" id="UP000619033"/>
    </source>
</evidence>
<dbReference type="EMBL" id="JAESVP010000004">
    <property type="protein sequence ID" value="MBL4928158.1"/>
    <property type="molecule type" value="Genomic_DNA"/>
</dbReference>
<proteinExistence type="inferred from homology"/>
<dbReference type="PANTHER" id="PTHR11985">
    <property type="entry name" value="GLYCEROL-3-PHOSPHATE DEHYDROGENASE"/>
    <property type="match status" value="1"/>
</dbReference>
<comment type="caution">
    <text evidence="8">The sequence shown here is derived from an EMBL/GenBank/DDBJ whole genome shotgun (WGS) entry which is preliminary data.</text>
</comment>
<dbReference type="InterPro" id="IPR031656">
    <property type="entry name" value="DAO_C"/>
</dbReference>
<dbReference type="AlphaFoldDB" id="A0A8J7MQD6"/>
<accession>A0A8J7MQD6</accession>
<evidence type="ECO:0000259" key="7">
    <source>
        <dbReference type="Pfam" id="PF16901"/>
    </source>
</evidence>
<evidence type="ECO:0000259" key="6">
    <source>
        <dbReference type="Pfam" id="PF01266"/>
    </source>
</evidence>
<keyword evidence="9" id="KW-1185">Reference proteome</keyword>
<evidence type="ECO:0000256" key="4">
    <source>
        <dbReference type="ARBA" id="ARBA00022827"/>
    </source>
</evidence>
<evidence type="ECO:0000313" key="8">
    <source>
        <dbReference type="EMBL" id="MBL4928158.1"/>
    </source>
</evidence>
<reference evidence="8" key="1">
    <citation type="submission" date="2021-01" db="EMBL/GenBank/DDBJ databases">
        <title>Genome seq and assembly of Tabrizicola sp. KVB23.</title>
        <authorList>
            <person name="Chhetri G."/>
        </authorList>
    </citation>
    <scope>NUCLEOTIDE SEQUENCE</scope>
    <source>
        <strain evidence="8">KVB23</strain>
    </source>
</reference>
<evidence type="ECO:0000256" key="5">
    <source>
        <dbReference type="ARBA" id="ARBA00023002"/>
    </source>
</evidence>
<dbReference type="InterPro" id="IPR036188">
    <property type="entry name" value="FAD/NAD-bd_sf"/>
</dbReference>
<evidence type="ECO:0000256" key="1">
    <source>
        <dbReference type="ARBA" id="ARBA00001974"/>
    </source>
</evidence>
<gene>
    <name evidence="8" type="ORF">JI744_08590</name>
</gene>
<dbReference type="Gene3D" id="3.30.9.10">
    <property type="entry name" value="D-Amino Acid Oxidase, subunit A, domain 2"/>
    <property type="match status" value="1"/>
</dbReference>
<sequence>MTPEDIDVLIIGAGINGAGLFRDLCEQGVKAVILDKNDFGSGTSAAPSRLIHGGIKYLETGELGLVAQSTLERNLLLKNAPHYVRPLPTVIPIFSWWKGVPSAIRTLFGSTTAPRSRGAVLIKIGLAMYDFYGARHRVMPRHALWSKARALREIPPLTPRIVAAGTYYDATVSHPERLVLELIEDGLRANPASDALNHATLQGTDGQAIHVVQADGRSRSLWPKVVVNAAGPWIDLVNARLGAASHLIGGTKGSHILLHHPELIRALNGRMIYFEADDGRICLVFDYLGRALVGSTDQRAADPDNVRCDEEEIDYFLQSLQSLLPGLHCDRSQIVYAYAGIRPLPATDGTAVGLISRDHSAPVIEPAGDRQWPIISLVGGKWTTFRGFAEEVADQLLVRLGAARRISTQGLPIGGGRGYPADEPQAWLDDAVAKSGATPGRAKALLDRYGTKATAILQAEGDAPVFLADAPDYSRQELDWITRNERVVHLEDLVMRRTALAITGELTARALADAADIAATALGWQPDQRDAEVRQTQATLETRHHMRLA</sequence>
<keyword evidence="4" id="KW-0274">FAD</keyword>
<protein>
    <submittedName>
        <fullName evidence="8">Glycerol-3-phosphate dehydrogenase/oxidase</fullName>
    </submittedName>
</protein>
<dbReference type="RefSeq" id="WP_202659605.1">
    <property type="nucleotide sequence ID" value="NZ_JAESVP010000004.1"/>
</dbReference>
<feature type="domain" description="Alpha-glycerophosphate oxidase C-terminal" evidence="7">
    <location>
        <begin position="407"/>
        <end position="528"/>
    </location>
</feature>
<name>A0A8J7MQD6_9RHOB</name>
<keyword evidence="3" id="KW-0285">Flavoprotein</keyword>
<dbReference type="SUPFAM" id="SSF51905">
    <property type="entry name" value="FAD/NAD(P)-binding domain"/>
    <property type="match status" value="1"/>
</dbReference>
<dbReference type="GO" id="GO:0046168">
    <property type="term" value="P:glycerol-3-phosphate catabolic process"/>
    <property type="evidence" value="ECO:0007669"/>
    <property type="project" value="TreeGrafter"/>
</dbReference>
<organism evidence="8 9">
    <name type="scientific">Fuscibacter oryzae</name>
    <dbReference type="NCBI Taxonomy" id="2803939"/>
    <lineage>
        <taxon>Bacteria</taxon>
        <taxon>Pseudomonadati</taxon>
        <taxon>Pseudomonadota</taxon>
        <taxon>Alphaproteobacteria</taxon>
        <taxon>Rhodobacterales</taxon>
        <taxon>Paracoccaceae</taxon>
        <taxon>Fuscibacter</taxon>
    </lineage>
</organism>
<evidence type="ECO:0000256" key="2">
    <source>
        <dbReference type="ARBA" id="ARBA00007330"/>
    </source>
</evidence>
<feature type="domain" description="FAD dependent oxidoreductase" evidence="6">
    <location>
        <begin position="7"/>
        <end position="383"/>
    </location>
</feature>
<comment type="cofactor">
    <cofactor evidence="1">
        <name>FAD</name>
        <dbReference type="ChEBI" id="CHEBI:57692"/>
    </cofactor>
</comment>
<dbReference type="Gene3D" id="1.10.8.870">
    <property type="entry name" value="Alpha-glycerophosphate oxidase, cap domain"/>
    <property type="match status" value="1"/>
</dbReference>
<dbReference type="InterPro" id="IPR038299">
    <property type="entry name" value="DAO_C_sf"/>
</dbReference>
<dbReference type="InterPro" id="IPR006076">
    <property type="entry name" value="FAD-dep_OxRdtase"/>
</dbReference>
<keyword evidence="5" id="KW-0560">Oxidoreductase</keyword>
<dbReference type="Gene3D" id="3.50.50.60">
    <property type="entry name" value="FAD/NAD(P)-binding domain"/>
    <property type="match status" value="1"/>
</dbReference>
<dbReference type="InterPro" id="IPR000447">
    <property type="entry name" value="G3P_DH_FAD-dep"/>
</dbReference>
<dbReference type="PRINTS" id="PR01001">
    <property type="entry name" value="FADG3PDH"/>
</dbReference>
<dbReference type="Pfam" id="PF01266">
    <property type="entry name" value="DAO"/>
    <property type="match status" value="1"/>
</dbReference>
<comment type="similarity">
    <text evidence="2">Belongs to the FAD-dependent glycerol-3-phosphate dehydrogenase family.</text>
</comment>
<dbReference type="PANTHER" id="PTHR11985:SF15">
    <property type="entry name" value="GLYCEROL-3-PHOSPHATE DEHYDROGENASE, MITOCHONDRIAL"/>
    <property type="match status" value="1"/>
</dbReference>